<dbReference type="AlphaFoldDB" id="A0AAV4CP56"/>
<dbReference type="EMBL" id="BLXT01006818">
    <property type="protein sequence ID" value="GFO33642.1"/>
    <property type="molecule type" value="Genomic_DNA"/>
</dbReference>
<comment type="caution">
    <text evidence="1">The sequence shown here is derived from an EMBL/GenBank/DDBJ whole genome shotgun (WGS) entry which is preliminary data.</text>
</comment>
<sequence>MLEEGREIRDHVLRDGLSKRNCSPKTTIHSLLSYMPTKGYYCVSSRRDSALVWAGGGPRNLRSRVRGWAIKAQLQPEDNDTQSAFIHAD</sequence>
<proteinExistence type="predicted"/>
<keyword evidence="2" id="KW-1185">Reference proteome</keyword>
<evidence type="ECO:0000313" key="2">
    <source>
        <dbReference type="Proteomes" id="UP000735302"/>
    </source>
</evidence>
<gene>
    <name evidence="1" type="ORF">PoB_006014700</name>
</gene>
<dbReference type="Proteomes" id="UP000735302">
    <property type="component" value="Unassembled WGS sequence"/>
</dbReference>
<reference evidence="1 2" key="1">
    <citation type="journal article" date="2021" name="Elife">
        <title>Chloroplast acquisition without the gene transfer in kleptoplastic sea slugs, Plakobranchus ocellatus.</title>
        <authorList>
            <person name="Maeda T."/>
            <person name="Takahashi S."/>
            <person name="Yoshida T."/>
            <person name="Shimamura S."/>
            <person name="Takaki Y."/>
            <person name="Nagai Y."/>
            <person name="Toyoda A."/>
            <person name="Suzuki Y."/>
            <person name="Arimoto A."/>
            <person name="Ishii H."/>
            <person name="Satoh N."/>
            <person name="Nishiyama T."/>
            <person name="Hasebe M."/>
            <person name="Maruyama T."/>
            <person name="Minagawa J."/>
            <person name="Obokata J."/>
            <person name="Shigenobu S."/>
        </authorList>
    </citation>
    <scope>NUCLEOTIDE SEQUENCE [LARGE SCALE GENOMIC DNA]</scope>
</reference>
<evidence type="ECO:0000313" key="1">
    <source>
        <dbReference type="EMBL" id="GFO33642.1"/>
    </source>
</evidence>
<accession>A0AAV4CP56</accession>
<organism evidence="1 2">
    <name type="scientific">Plakobranchus ocellatus</name>
    <dbReference type="NCBI Taxonomy" id="259542"/>
    <lineage>
        <taxon>Eukaryota</taxon>
        <taxon>Metazoa</taxon>
        <taxon>Spiralia</taxon>
        <taxon>Lophotrochozoa</taxon>
        <taxon>Mollusca</taxon>
        <taxon>Gastropoda</taxon>
        <taxon>Heterobranchia</taxon>
        <taxon>Euthyneura</taxon>
        <taxon>Panpulmonata</taxon>
        <taxon>Sacoglossa</taxon>
        <taxon>Placobranchoidea</taxon>
        <taxon>Plakobranchidae</taxon>
        <taxon>Plakobranchus</taxon>
    </lineage>
</organism>
<name>A0AAV4CP56_9GAST</name>
<protein>
    <submittedName>
        <fullName evidence="1">Uncharacterized protein</fullName>
    </submittedName>
</protein>